<dbReference type="SMART" id="SM00267">
    <property type="entry name" value="GGDEF"/>
    <property type="match status" value="1"/>
</dbReference>
<dbReference type="CDD" id="cd01948">
    <property type="entry name" value="EAL"/>
    <property type="match status" value="1"/>
</dbReference>
<dbReference type="GO" id="GO:0003824">
    <property type="term" value="F:catalytic activity"/>
    <property type="evidence" value="ECO:0007669"/>
    <property type="project" value="UniProtKB-ARBA"/>
</dbReference>
<dbReference type="InterPro" id="IPR043128">
    <property type="entry name" value="Rev_trsase/Diguanyl_cyclase"/>
</dbReference>
<dbReference type="InterPro" id="IPR035965">
    <property type="entry name" value="PAS-like_dom_sf"/>
</dbReference>
<gene>
    <name evidence="5" type="ORF">EOD73_14850</name>
</gene>
<dbReference type="PANTHER" id="PTHR44757:SF2">
    <property type="entry name" value="BIOFILM ARCHITECTURE MAINTENANCE PROTEIN MBAA"/>
    <property type="match status" value="1"/>
</dbReference>
<proteinExistence type="predicted"/>
<sequence length="581" mass="64577">MAHLRRQQAQWQLEAGVFTHAREGIMITDPQGRIVDVNAAFERLTGYTRQELVGHSPRLLDSGQHPPAYFEHQWQELKQTGLWQGEVWDRHKGGSLIATQQTISAVRDAAGRVTHFISLMSDITRLKDQERRLEHTAHYDALTGLPNRVLLADRLRQALALAPRRGLRVAVVYLDLDGFKAVNDAHGHEVGDRLLVGLANRMHQALREGDTLARLGGDEFVAVLQDLPDAHACEPLLQRLLWAASLPYDVGELTLQVSASLGVTLYPQDEEVDSDQLLRQADQAMYAAKLQGKNRYVVFDAVRDRALRGHIASVEGMRQALGRHEMVLHYQPQVNLRTGEVVGLEALVRWQHPERGLLAPAEFLPAVHDHPLECSLGQWVLESVVAQRAAWHRQGVRLPISVNISARHLQQPGFIDDLQNLLGQYPDLNPADLVLEVLESSALEDLLGVSRIMADGERRGFCFALDDFGTGYSTLTYLKRLPVAKLKIDQSFVRNLLEDPDDLAILQGVIGLAQAFGREVVAEGVETEAHGSALLWLGCDVAQGYGIAHPMPAEAVAGWTREWRAPRAWWTKDAGPSGFTA</sequence>
<dbReference type="SMART" id="SM00091">
    <property type="entry name" value="PAS"/>
    <property type="match status" value="1"/>
</dbReference>
<dbReference type="AlphaFoldDB" id="A0A437LEM5"/>
<dbReference type="Gene3D" id="3.30.70.270">
    <property type="match status" value="1"/>
</dbReference>
<dbReference type="SUPFAM" id="SSF55785">
    <property type="entry name" value="PYP-like sensor domain (PAS domain)"/>
    <property type="match status" value="1"/>
</dbReference>
<dbReference type="InterPro" id="IPR035919">
    <property type="entry name" value="EAL_sf"/>
</dbReference>
<feature type="domain" description="PAC" evidence="2">
    <location>
        <begin position="83"/>
        <end position="135"/>
    </location>
</feature>
<evidence type="ECO:0000259" key="2">
    <source>
        <dbReference type="PROSITE" id="PS50113"/>
    </source>
</evidence>
<dbReference type="NCBIfam" id="TIGR00254">
    <property type="entry name" value="GGDEF"/>
    <property type="match status" value="1"/>
</dbReference>
<dbReference type="InterPro" id="IPR000014">
    <property type="entry name" value="PAS"/>
</dbReference>
<protein>
    <submittedName>
        <fullName evidence="5">EAL domain-containing protein</fullName>
    </submittedName>
</protein>
<dbReference type="InterPro" id="IPR000700">
    <property type="entry name" value="PAS-assoc_C"/>
</dbReference>
<reference evidence="5 6" key="1">
    <citation type="submission" date="2019-01" db="EMBL/GenBank/DDBJ databases">
        <authorList>
            <person name="Chen W.-M."/>
        </authorList>
    </citation>
    <scope>NUCLEOTIDE SEQUENCE [LARGE SCALE GENOMIC DNA]</scope>
    <source>
        <strain evidence="5 6">CCP-18</strain>
    </source>
</reference>
<evidence type="ECO:0000259" key="4">
    <source>
        <dbReference type="PROSITE" id="PS50887"/>
    </source>
</evidence>
<organism evidence="5 6">
    <name type="scientific">Inhella crocodyli</name>
    <dbReference type="NCBI Taxonomy" id="2499851"/>
    <lineage>
        <taxon>Bacteria</taxon>
        <taxon>Pseudomonadati</taxon>
        <taxon>Pseudomonadota</taxon>
        <taxon>Betaproteobacteria</taxon>
        <taxon>Burkholderiales</taxon>
        <taxon>Sphaerotilaceae</taxon>
        <taxon>Inhella</taxon>
    </lineage>
</organism>
<dbReference type="Pfam" id="PF13426">
    <property type="entry name" value="PAS_9"/>
    <property type="match status" value="1"/>
</dbReference>
<dbReference type="PROSITE" id="PS50883">
    <property type="entry name" value="EAL"/>
    <property type="match status" value="1"/>
</dbReference>
<dbReference type="PROSITE" id="PS50112">
    <property type="entry name" value="PAS"/>
    <property type="match status" value="1"/>
</dbReference>
<dbReference type="Gene3D" id="3.20.20.450">
    <property type="entry name" value="EAL domain"/>
    <property type="match status" value="1"/>
</dbReference>
<dbReference type="OrthoDB" id="9813903at2"/>
<feature type="domain" description="EAL" evidence="3">
    <location>
        <begin position="310"/>
        <end position="564"/>
    </location>
</feature>
<dbReference type="SUPFAM" id="SSF55073">
    <property type="entry name" value="Nucleotide cyclase"/>
    <property type="match status" value="1"/>
</dbReference>
<dbReference type="Proteomes" id="UP000288587">
    <property type="component" value="Unassembled WGS sequence"/>
</dbReference>
<dbReference type="Gene3D" id="3.30.450.20">
    <property type="entry name" value="PAS domain"/>
    <property type="match status" value="1"/>
</dbReference>
<dbReference type="InterPro" id="IPR001633">
    <property type="entry name" value="EAL_dom"/>
</dbReference>
<dbReference type="SUPFAM" id="SSF141868">
    <property type="entry name" value="EAL domain-like"/>
    <property type="match status" value="1"/>
</dbReference>
<accession>A0A437LEM5</accession>
<dbReference type="PANTHER" id="PTHR44757">
    <property type="entry name" value="DIGUANYLATE CYCLASE DGCP"/>
    <property type="match status" value="1"/>
</dbReference>
<evidence type="ECO:0000259" key="3">
    <source>
        <dbReference type="PROSITE" id="PS50883"/>
    </source>
</evidence>
<dbReference type="InterPro" id="IPR000160">
    <property type="entry name" value="GGDEF_dom"/>
</dbReference>
<dbReference type="EMBL" id="SACM01000004">
    <property type="protein sequence ID" value="RVT83886.1"/>
    <property type="molecule type" value="Genomic_DNA"/>
</dbReference>
<evidence type="ECO:0000313" key="5">
    <source>
        <dbReference type="EMBL" id="RVT83886.1"/>
    </source>
</evidence>
<feature type="domain" description="GGDEF" evidence="4">
    <location>
        <begin position="167"/>
        <end position="301"/>
    </location>
</feature>
<dbReference type="Pfam" id="PF00990">
    <property type="entry name" value="GGDEF"/>
    <property type="match status" value="1"/>
</dbReference>
<dbReference type="Pfam" id="PF00563">
    <property type="entry name" value="EAL"/>
    <property type="match status" value="1"/>
</dbReference>
<dbReference type="SMART" id="SM00052">
    <property type="entry name" value="EAL"/>
    <property type="match status" value="1"/>
</dbReference>
<comment type="caution">
    <text evidence="5">The sequence shown here is derived from an EMBL/GenBank/DDBJ whole genome shotgun (WGS) entry which is preliminary data.</text>
</comment>
<dbReference type="FunFam" id="3.30.70.270:FF:000001">
    <property type="entry name" value="Diguanylate cyclase domain protein"/>
    <property type="match status" value="1"/>
</dbReference>
<dbReference type="InterPro" id="IPR001610">
    <property type="entry name" value="PAC"/>
</dbReference>
<name>A0A437LEM5_9BURK</name>
<evidence type="ECO:0000259" key="1">
    <source>
        <dbReference type="PROSITE" id="PS50112"/>
    </source>
</evidence>
<dbReference type="PROSITE" id="PS50113">
    <property type="entry name" value="PAC"/>
    <property type="match status" value="1"/>
</dbReference>
<feature type="domain" description="PAS" evidence="1">
    <location>
        <begin position="17"/>
        <end position="56"/>
    </location>
</feature>
<dbReference type="CDD" id="cd00130">
    <property type="entry name" value="PAS"/>
    <property type="match status" value="1"/>
</dbReference>
<dbReference type="InterPro" id="IPR029787">
    <property type="entry name" value="Nucleotide_cyclase"/>
</dbReference>
<dbReference type="PROSITE" id="PS50887">
    <property type="entry name" value="GGDEF"/>
    <property type="match status" value="1"/>
</dbReference>
<dbReference type="InterPro" id="IPR052155">
    <property type="entry name" value="Biofilm_reg_signaling"/>
</dbReference>
<keyword evidence="6" id="KW-1185">Reference proteome</keyword>
<dbReference type="CDD" id="cd01949">
    <property type="entry name" value="GGDEF"/>
    <property type="match status" value="1"/>
</dbReference>
<evidence type="ECO:0000313" key="6">
    <source>
        <dbReference type="Proteomes" id="UP000288587"/>
    </source>
</evidence>
<dbReference type="NCBIfam" id="TIGR00229">
    <property type="entry name" value="sensory_box"/>
    <property type="match status" value="1"/>
</dbReference>
<dbReference type="SMART" id="SM00086">
    <property type="entry name" value="PAC"/>
    <property type="match status" value="1"/>
</dbReference>